<organism evidence="17 18">
    <name type="scientific">Paenibacillus cremeus</name>
    <dbReference type="NCBI Taxonomy" id="2163881"/>
    <lineage>
        <taxon>Bacteria</taxon>
        <taxon>Bacillati</taxon>
        <taxon>Bacillota</taxon>
        <taxon>Bacilli</taxon>
        <taxon>Bacillales</taxon>
        <taxon>Paenibacillaceae</taxon>
        <taxon>Paenibacillus</taxon>
    </lineage>
</organism>
<feature type="transmembrane region" description="Helical" evidence="14">
    <location>
        <begin position="15"/>
        <end position="37"/>
    </location>
</feature>
<dbReference type="SUPFAM" id="SSF55874">
    <property type="entry name" value="ATPase domain of HSP90 chaperone/DNA topoisomerase II/histidine kinase"/>
    <property type="match status" value="1"/>
</dbReference>
<dbReference type="Pfam" id="PF02743">
    <property type="entry name" value="dCache_1"/>
    <property type="match status" value="1"/>
</dbReference>
<dbReference type="InterPro" id="IPR050640">
    <property type="entry name" value="Bact_2-comp_sensor_kinase"/>
</dbReference>
<reference evidence="17 18" key="1">
    <citation type="submission" date="2019-07" db="EMBL/GenBank/DDBJ databases">
        <authorList>
            <person name="Kim J."/>
        </authorList>
    </citation>
    <scope>NUCLEOTIDE SEQUENCE [LARGE SCALE GENOMIC DNA]</scope>
    <source>
        <strain evidence="17 18">JC52</strain>
    </source>
</reference>
<dbReference type="RefSeq" id="WP_144852807.1">
    <property type="nucleotide sequence ID" value="NZ_VNJI01000045.1"/>
</dbReference>
<keyword evidence="8" id="KW-0547">Nucleotide-binding</keyword>
<dbReference type="InterPro" id="IPR010559">
    <property type="entry name" value="Sig_transdc_His_kin_internal"/>
</dbReference>
<feature type="transmembrane region" description="Helical" evidence="14">
    <location>
        <begin position="295"/>
        <end position="314"/>
    </location>
</feature>
<dbReference type="Gene3D" id="3.30.565.10">
    <property type="entry name" value="Histidine kinase-like ATPase, C-terminal domain"/>
    <property type="match status" value="1"/>
</dbReference>
<keyword evidence="18" id="KW-1185">Reference proteome</keyword>
<comment type="caution">
    <text evidence="17">The sequence shown here is derived from an EMBL/GenBank/DDBJ whole genome shotgun (WGS) entry which is preliminary data.</text>
</comment>
<evidence type="ECO:0000256" key="3">
    <source>
        <dbReference type="ARBA" id="ARBA00012438"/>
    </source>
</evidence>
<evidence type="ECO:0000256" key="6">
    <source>
        <dbReference type="ARBA" id="ARBA00022679"/>
    </source>
</evidence>
<dbReference type="SMART" id="SM00387">
    <property type="entry name" value="HATPase_c"/>
    <property type="match status" value="1"/>
</dbReference>
<evidence type="ECO:0000256" key="7">
    <source>
        <dbReference type="ARBA" id="ARBA00022692"/>
    </source>
</evidence>
<dbReference type="InterPro" id="IPR003660">
    <property type="entry name" value="HAMP_dom"/>
</dbReference>
<keyword evidence="13 14" id="KW-0472">Membrane</keyword>
<evidence type="ECO:0000256" key="8">
    <source>
        <dbReference type="ARBA" id="ARBA00022741"/>
    </source>
</evidence>
<dbReference type="Proteomes" id="UP000317036">
    <property type="component" value="Unassembled WGS sequence"/>
</dbReference>
<dbReference type="GO" id="GO:0005524">
    <property type="term" value="F:ATP binding"/>
    <property type="evidence" value="ECO:0007669"/>
    <property type="project" value="UniProtKB-KW"/>
</dbReference>
<evidence type="ECO:0000259" key="16">
    <source>
        <dbReference type="PROSITE" id="PS50885"/>
    </source>
</evidence>
<dbReference type="Pfam" id="PF02518">
    <property type="entry name" value="HATPase_c"/>
    <property type="match status" value="1"/>
</dbReference>
<evidence type="ECO:0000256" key="11">
    <source>
        <dbReference type="ARBA" id="ARBA00022989"/>
    </source>
</evidence>
<dbReference type="GO" id="GO:0005886">
    <property type="term" value="C:plasma membrane"/>
    <property type="evidence" value="ECO:0007669"/>
    <property type="project" value="UniProtKB-SubCell"/>
</dbReference>
<sequence length="598" mass="67577">MLLKTVRLNSINVRLFLWFLIPTLILLLMMTGIFYFYSSQQLNTKITEISRKNVLQAIDNLSLLTQGYDSMSKSITANSDVQRVLSDTEATPALQLINERVIISELEAVFNSRSDLVGLHIIAFSGKIYSYEASTPVYKSFDRSPWYEKIRKSQGEMIWLGMREPTLTAKDEPVFSFGRLVYDLYSREPLGVLLVEASPKPILSMLSNLHMGTNSQAYVVDSAGSVLAQQGMIDELMPSEAAAKVIREKGDAHLASSTEGPNLIVVGDEPQLGWTITGIIPKSNFQVQLEEANRFFLLVLFCLLTASIILATILSRTISAPIIRLVREMKVVERGNLNAIVEMRSFEEMNYLAANFNSMIDRVKQLVERVRIATASEKNAQIHALQSQVNPHFLYNTLDMIYWELDESKQERLGEIVLSLSRMFRYSSEWEHSDVTLREELDQTQHYLHIIQARSSHALEIRIEIPDEWQQVSIPKMTLQPLIENAVIHGLSRQERAGIIRIDLEAQEQDLVLRIQDNGIGIPSDRLAELQQSLEQATELESDYFEGGIGLMNVHRRLILKFGQPYGLKLASCDNGGTTVTIRLPRRTLTAELGGEST</sequence>
<dbReference type="PROSITE" id="PS50885">
    <property type="entry name" value="HAMP"/>
    <property type="match status" value="1"/>
</dbReference>
<dbReference type="EMBL" id="VNJI01000045">
    <property type="protein sequence ID" value="TVY06993.1"/>
    <property type="molecule type" value="Genomic_DNA"/>
</dbReference>
<name>A0A559K4I9_9BACL</name>
<feature type="domain" description="HAMP" evidence="16">
    <location>
        <begin position="316"/>
        <end position="368"/>
    </location>
</feature>
<keyword evidence="11 14" id="KW-1133">Transmembrane helix</keyword>
<dbReference type="InterPro" id="IPR036890">
    <property type="entry name" value="HATPase_C_sf"/>
</dbReference>
<dbReference type="PANTHER" id="PTHR34220">
    <property type="entry name" value="SENSOR HISTIDINE KINASE YPDA"/>
    <property type="match status" value="1"/>
</dbReference>
<dbReference type="Pfam" id="PF06580">
    <property type="entry name" value="His_kinase"/>
    <property type="match status" value="1"/>
</dbReference>
<gene>
    <name evidence="17" type="ORF">FPZ49_26535</name>
</gene>
<comment type="subcellular location">
    <subcellularLocation>
        <location evidence="2">Cell membrane</location>
        <topology evidence="2">Multi-pass membrane protein</topology>
    </subcellularLocation>
</comment>
<dbReference type="InterPro" id="IPR005467">
    <property type="entry name" value="His_kinase_dom"/>
</dbReference>
<evidence type="ECO:0000313" key="18">
    <source>
        <dbReference type="Proteomes" id="UP000317036"/>
    </source>
</evidence>
<dbReference type="PROSITE" id="PS50109">
    <property type="entry name" value="HIS_KIN"/>
    <property type="match status" value="1"/>
</dbReference>
<dbReference type="CDD" id="cd06225">
    <property type="entry name" value="HAMP"/>
    <property type="match status" value="1"/>
</dbReference>
<evidence type="ECO:0000256" key="2">
    <source>
        <dbReference type="ARBA" id="ARBA00004651"/>
    </source>
</evidence>
<keyword evidence="10" id="KW-0067">ATP-binding</keyword>
<evidence type="ECO:0000256" key="5">
    <source>
        <dbReference type="ARBA" id="ARBA00022553"/>
    </source>
</evidence>
<keyword evidence="12" id="KW-0902">Two-component regulatory system</keyword>
<evidence type="ECO:0000259" key="15">
    <source>
        <dbReference type="PROSITE" id="PS50109"/>
    </source>
</evidence>
<dbReference type="InterPro" id="IPR003594">
    <property type="entry name" value="HATPase_dom"/>
</dbReference>
<evidence type="ECO:0000256" key="4">
    <source>
        <dbReference type="ARBA" id="ARBA00022475"/>
    </source>
</evidence>
<dbReference type="Gene3D" id="6.10.340.10">
    <property type="match status" value="1"/>
</dbReference>
<keyword evidence="4" id="KW-1003">Cell membrane</keyword>
<evidence type="ECO:0000256" key="13">
    <source>
        <dbReference type="ARBA" id="ARBA00023136"/>
    </source>
</evidence>
<dbReference type="AlphaFoldDB" id="A0A559K4I9"/>
<evidence type="ECO:0000256" key="1">
    <source>
        <dbReference type="ARBA" id="ARBA00000085"/>
    </source>
</evidence>
<feature type="domain" description="Histidine kinase" evidence="15">
    <location>
        <begin position="389"/>
        <end position="588"/>
    </location>
</feature>
<dbReference type="OrthoDB" id="9776552at2"/>
<dbReference type="SMART" id="SM00304">
    <property type="entry name" value="HAMP"/>
    <property type="match status" value="1"/>
</dbReference>
<dbReference type="PANTHER" id="PTHR34220:SF7">
    <property type="entry name" value="SENSOR HISTIDINE KINASE YPDA"/>
    <property type="match status" value="1"/>
</dbReference>
<comment type="catalytic activity">
    <reaction evidence="1">
        <text>ATP + protein L-histidine = ADP + protein N-phospho-L-histidine.</text>
        <dbReference type="EC" id="2.7.13.3"/>
    </reaction>
</comment>
<evidence type="ECO:0000256" key="14">
    <source>
        <dbReference type="SAM" id="Phobius"/>
    </source>
</evidence>
<evidence type="ECO:0000256" key="9">
    <source>
        <dbReference type="ARBA" id="ARBA00022777"/>
    </source>
</evidence>
<dbReference type="SUPFAM" id="SSF158472">
    <property type="entry name" value="HAMP domain-like"/>
    <property type="match status" value="1"/>
</dbReference>
<dbReference type="EC" id="2.7.13.3" evidence="3"/>
<accession>A0A559K4I9</accession>
<evidence type="ECO:0000256" key="10">
    <source>
        <dbReference type="ARBA" id="ARBA00022840"/>
    </source>
</evidence>
<keyword evidence="6" id="KW-0808">Transferase</keyword>
<keyword evidence="5" id="KW-0597">Phosphoprotein</keyword>
<protein>
    <recommendedName>
        <fullName evidence="3">histidine kinase</fullName>
        <ecNumber evidence="3">2.7.13.3</ecNumber>
    </recommendedName>
</protein>
<keyword evidence="9 17" id="KW-0418">Kinase</keyword>
<dbReference type="InterPro" id="IPR033479">
    <property type="entry name" value="dCache_1"/>
</dbReference>
<evidence type="ECO:0000313" key="17">
    <source>
        <dbReference type="EMBL" id="TVY06993.1"/>
    </source>
</evidence>
<evidence type="ECO:0000256" key="12">
    <source>
        <dbReference type="ARBA" id="ARBA00023012"/>
    </source>
</evidence>
<keyword evidence="7 14" id="KW-0812">Transmembrane</keyword>
<dbReference type="GO" id="GO:0000155">
    <property type="term" value="F:phosphorelay sensor kinase activity"/>
    <property type="evidence" value="ECO:0007669"/>
    <property type="project" value="InterPro"/>
</dbReference>
<proteinExistence type="predicted"/>